<protein>
    <submittedName>
        <fullName evidence="1">Uncharacterized protein</fullName>
    </submittedName>
</protein>
<name>U6GAJ7_9EIME</name>
<dbReference type="InterPro" id="IPR036974">
    <property type="entry name" value="PUA_sf"/>
</dbReference>
<evidence type="ECO:0000313" key="1">
    <source>
        <dbReference type="EMBL" id="CDI75614.1"/>
    </source>
</evidence>
<dbReference type="OrthoDB" id="269872at2759"/>
<dbReference type="Gene3D" id="2.30.130.10">
    <property type="entry name" value="PUA domain"/>
    <property type="match status" value="1"/>
</dbReference>
<dbReference type="VEuPathDB" id="ToxoDB:EPH_0005920"/>
<keyword evidence="2" id="KW-1185">Reference proteome</keyword>
<dbReference type="EMBL" id="HG691023">
    <property type="protein sequence ID" value="CDI75614.1"/>
    <property type="molecule type" value="Genomic_DNA"/>
</dbReference>
<reference evidence="1" key="2">
    <citation type="submission" date="2013-10" db="EMBL/GenBank/DDBJ databases">
        <authorList>
            <person name="Aslett M."/>
        </authorList>
    </citation>
    <scope>NUCLEOTIDE SEQUENCE [LARGE SCALE GENOMIC DNA]</scope>
    <source>
        <strain evidence="1">Houghton</strain>
    </source>
</reference>
<dbReference type="Proteomes" id="UP000018201">
    <property type="component" value="Unassembled WGS sequence"/>
</dbReference>
<dbReference type="GO" id="GO:0003723">
    <property type="term" value="F:RNA binding"/>
    <property type="evidence" value="ECO:0007669"/>
    <property type="project" value="InterPro"/>
</dbReference>
<organism evidence="1 2">
    <name type="scientific">Eimeria praecox</name>
    <dbReference type="NCBI Taxonomy" id="51316"/>
    <lineage>
        <taxon>Eukaryota</taxon>
        <taxon>Sar</taxon>
        <taxon>Alveolata</taxon>
        <taxon>Apicomplexa</taxon>
        <taxon>Conoidasida</taxon>
        <taxon>Coccidia</taxon>
        <taxon>Eucoccidiorida</taxon>
        <taxon>Eimeriorina</taxon>
        <taxon>Eimeriidae</taxon>
        <taxon>Eimeria</taxon>
    </lineage>
</organism>
<gene>
    <name evidence="1" type="ORF">EPH_0005920</name>
</gene>
<evidence type="ECO:0000313" key="2">
    <source>
        <dbReference type="Proteomes" id="UP000018201"/>
    </source>
</evidence>
<dbReference type="AlphaFoldDB" id="U6GAJ7"/>
<accession>U6GAJ7</accession>
<sequence>MSLLHQLPAQTMATAVAAVRPLLLGLNKRNHCPASRPTLKLQKKCKTEADRGLLPPWVFAHEIQNFGELQRLQQQVTLETGTGVRPQDGRLSPLAVNVVDSDSGGYLGCGLFHSRPLIAARLLEGVSASTALNAEYLGLKLREAAARRRGLPPDALDPAAEAAANREHQGCHAPSQTQQPALPAVCRGFYRLINGESIELLSAPLVAAIQEALRPSAMVLRNDSLLRQIERDASMQLYSALISGELSGWQWIKEGGCSFPVDLLNSPDTGEG</sequence>
<reference evidence="1" key="1">
    <citation type="submission" date="2013-10" db="EMBL/GenBank/DDBJ databases">
        <title>Genomic analysis of the causative agents of coccidiosis in chickens.</title>
        <authorList>
            <person name="Reid A.J."/>
            <person name="Blake D."/>
            <person name="Billington K."/>
            <person name="Browne H."/>
            <person name="Dunn M."/>
            <person name="Hung S."/>
            <person name="Kawahara F."/>
            <person name="Miranda-Saavedra D."/>
            <person name="Mourier T."/>
            <person name="Nagra H."/>
            <person name="Otto T.D."/>
            <person name="Rawlings N."/>
            <person name="Sanchez A."/>
            <person name="Sanders M."/>
            <person name="Subramaniam C."/>
            <person name="Tay Y."/>
            <person name="Dear P."/>
            <person name="Doerig C."/>
            <person name="Gruber A."/>
            <person name="Parkinson J."/>
            <person name="Shirley M."/>
            <person name="Wan K.L."/>
            <person name="Berriman M."/>
            <person name="Tomley F."/>
            <person name="Pain A."/>
        </authorList>
    </citation>
    <scope>NUCLEOTIDE SEQUENCE [LARGE SCALE GENOMIC DNA]</scope>
    <source>
        <strain evidence="1">Houghton</strain>
    </source>
</reference>
<proteinExistence type="predicted"/>